<dbReference type="GO" id="GO:0080120">
    <property type="term" value="P:CAAX-box protein maturation"/>
    <property type="evidence" value="ECO:0007669"/>
    <property type="project" value="UniProtKB-ARBA"/>
</dbReference>
<dbReference type="InterPro" id="IPR003675">
    <property type="entry name" value="Rce1/LyrA-like_dom"/>
</dbReference>
<organism evidence="4 5">
    <name type="scientific">Blautia liquoris</name>
    <dbReference type="NCBI Taxonomy" id="2779518"/>
    <lineage>
        <taxon>Bacteria</taxon>
        <taxon>Bacillati</taxon>
        <taxon>Bacillota</taxon>
        <taxon>Clostridia</taxon>
        <taxon>Lachnospirales</taxon>
        <taxon>Lachnospiraceae</taxon>
        <taxon>Blautia</taxon>
    </lineage>
</organism>
<feature type="transmembrane region" description="Helical" evidence="2">
    <location>
        <begin position="474"/>
        <end position="492"/>
    </location>
</feature>
<feature type="transmembrane region" description="Helical" evidence="2">
    <location>
        <begin position="504"/>
        <end position="525"/>
    </location>
</feature>
<feature type="transmembrane region" description="Helical" evidence="2">
    <location>
        <begin position="355"/>
        <end position="375"/>
    </location>
</feature>
<feature type="compositionally biased region" description="Basic and acidic residues" evidence="1">
    <location>
        <begin position="241"/>
        <end position="254"/>
    </location>
</feature>
<dbReference type="SUPFAM" id="SSF56784">
    <property type="entry name" value="HAD-like"/>
    <property type="match status" value="1"/>
</dbReference>
<feature type="transmembrane region" description="Helical" evidence="2">
    <location>
        <begin position="435"/>
        <end position="468"/>
    </location>
</feature>
<dbReference type="GO" id="GO:0005829">
    <property type="term" value="C:cytosol"/>
    <property type="evidence" value="ECO:0007669"/>
    <property type="project" value="TreeGrafter"/>
</dbReference>
<dbReference type="InterPro" id="IPR050155">
    <property type="entry name" value="HAD-like_hydrolase_sf"/>
</dbReference>
<keyword evidence="2" id="KW-0812">Transmembrane</keyword>
<dbReference type="CDD" id="cd04302">
    <property type="entry name" value="HAD_5NT"/>
    <property type="match status" value="1"/>
</dbReference>
<dbReference type="SFLD" id="SFLDG01129">
    <property type="entry name" value="C1.5:_HAD__Beta-PGM__Phosphata"/>
    <property type="match status" value="1"/>
</dbReference>
<evidence type="ECO:0000256" key="2">
    <source>
        <dbReference type="SAM" id="Phobius"/>
    </source>
</evidence>
<dbReference type="Gene3D" id="3.40.50.1000">
    <property type="entry name" value="HAD superfamily/HAD-like"/>
    <property type="match status" value="1"/>
</dbReference>
<keyword evidence="5" id="KW-1185">Reference proteome</keyword>
<protein>
    <submittedName>
        <fullName evidence="4">HAD hydrolase-like protein</fullName>
    </submittedName>
</protein>
<proteinExistence type="predicted"/>
<dbReference type="GO" id="GO:0004175">
    <property type="term" value="F:endopeptidase activity"/>
    <property type="evidence" value="ECO:0007669"/>
    <property type="project" value="UniProtKB-ARBA"/>
</dbReference>
<sequence length="541" mass="61022">MMKVSKGYVRRIDKGIRKNMSDVILFDLDGTLTDSGPGIIKCVQYALNYMGKPEKDADRLRCFVGPPLHEEFMEFAGFTSEEADQAIEQYRERYSTIGIYENEVYKNIPELLSFLKQQGKTLAVASSKPGVFVEEVLRHFDLRKYFDVVVGSELDGSRTAKEDVIEEVLKRLKISKSRERVLMVGDRSYDVEGARACGLLCVGVAYGYGSKEELQNAGAVFVADTVEDLKVLAKKDEEETEKTSFYKSHPENHRKQQKARKTRGKVSWQRMIWDILSPMVVHFVCMLVISTLGVTIAGLFYDGNGQGYMEVITRFPWLSSILSAITALLVIFLLRSSYIVEKEKFHIKVKRWNPMMAAACMAASIGLGLVCTRLIDASGIRKIFERYTEIADHSYENQNWVLLVICIGILASLGEELVFRGLIYQRAKTYFDTGWAVGISAALFGIYHGNMVQFLYATGLGILFAVLYEKTGTLAAPVIAHMAINIFSIFYERMVDALIKRVRFGEPLLTVIVILLAAAGCYYLFFYQPDLSERSEKSHVG</sequence>
<dbReference type="Gene3D" id="1.10.150.240">
    <property type="entry name" value="Putative phosphatase, domain 2"/>
    <property type="match status" value="1"/>
</dbReference>
<keyword evidence="4" id="KW-0378">Hydrolase</keyword>
<dbReference type="EMBL" id="CP063304">
    <property type="protein sequence ID" value="QOV18108.1"/>
    <property type="molecule type" value="Genomic_DNA"/>
</dbReference>
<name>A0A7M2RD87_9FIRM</name>
<dbReference type="Pfam" id="PF02517">
    <property type="entry name" value="Rce1-like"/>
    <property type="match status" value="1"/>
</dbReference>
<evidence type="ECO:0000313" key="4">
    <source>
        <dbReference type="EMBL" id="QOV18108.1"/>
    </source>
</evidence>
<dbReference type="InterPro" id="IPR041492">
    <property type="entry name" value="HAD_2"/>
</dbReference>
<evidence type="ECO:0000259" key="3">
    <source>
        <dbReference type="Pfam" id="PF02517"/>
    </source>
</evidence>
<dbReference type="KEGG" id="bliq:INP51_08565"/>
<feature type="region of interest" description="Disordered" evidence="1">
    <location>
        <begin position="241"/>
        <end position="261"/>
    </location>
</feature>
<dbReference type="InterPro" id="IPR023214">
    <property type="entry name" value="HAD_sf"/>
</dbReference>
<dbReference type="RefSeq" id="WP_193734470.1">
    <property type="nucleotide sequence ID" value="NZ_CP063304.1"/>
</dbReference>
<dbReference type="GO" id="GO:0004713">
    <property type="term" value="F:protein tyrosine kinase activity"/>
    <property type="evidence" value="ECO:0007669"/>
    <property type="project" value="TreeGrafter"/>
</dbReference>
<dbReference type="SFLD" id="SFLDS00003">
    <property type="entry name" value="Haloacid_Dehalogenase"/>
    <property type="match status" value="1"/>
</dbReference>
<feature type="transmembrane region" description="Helical" evidence="2">
    <location>
        <begin position="315"/>
        <end position="334"/>
    </location>
</feature>
<dbReference type="PANTHER" id="PTHR43434:SF20">
    <property type="entry name" value="5'-NUCLEOTIDASE"/>
    <property type="match status" value="1"/>
</dbReference>
<dbReference type="Pfam" id="PF13419">
    <property type="entry name" value="HAD_2"/>
    <property type="match status" value="1"/>
</dbReference>
<dbReference type="AlphaFoldDB" id="A0A7M2RD87"/>
<keyword evidence="2" id="KW-1133">Transmembrane helix</keyword>
<dbReference type="InterPro" id="IPR023198">
    <property type="entry name" value="PGP-like_dom2"/>
</dbReference>
<evidence type="ECO:0000256" key="1">
    <source>
        <dbReference type="SAM" id="MobiDB-lite"/>
    </source>
</evidence>
<feature type="transmembrane region" description="Helical" evidence="2">
    <location>
        <begin position="279"/>
        <end position="300"/>
    </location>
</feature>
<dbReference type="FunFam" id="3.40.50.1000:FF:000022">
    <property type="entry name" value="Phosphoglycolate phosphatase"/>
    <property type="match status" value="1"/>
</dbReference>
<feature type="domain" description="CAAX prenyl protease 2/Lysostaphin resistance protein A-like" evidence="3">
    <location>
        <begin position="398"/>
        <end position="487"/>
    </location>
</feature>
<dbReference type="Proteomes" id="UP000593601">
    <property type="component" value="Chromosome"/>
</dbReference>
<evidence type="ECO:0000313" key="5">
    <source>
        <dbReference type="Proteomes" id="UP000593601"/>
    </source>
</evidence>
<accession>A0A7M2RD87</accession>
<reference evidence="4 5" key="1">
    <citation type="submission" date="2020-10" db="EMBL/GenBank/DDBJ databases">
        <title>Blautia liquoris sp.nov., isolated from the mud in a fermentation cellar used for the production of Chinese strong-flavoured liquor.</title>
        <authorList>
            <person name="Lu L."/>
        </authorList>
    </citation>
    <scope>NUCLEOTIDE SEQUENCE [LARGE SCALE GENOMIC DNA]</scope>
    <source>
        <strain evidence="4 5">LZLJ-3</strain>
    </source>
</reference>
<keyword evidence="2" id="KW-0472">Membrane</keyword>
<gene>
    <name evidence="4" type="ORF">INP51_08565</name>
</gene>
<feature type="transmembrane region" description="Helical" evidence="2">
    <location>
        <begin position="400"/>
        <end position="423"/>
    </location>
</feature>
<dbReference type="PANTHER" id="PTHR43434">
    <property type="entry name" value="PHOSPHOGLYCOLATE PHOSPHATASE"/>
    <property type="match status" value="1"/>
</dbReference>
<dbReference type="InterPro" id="IPR036412">
    <property type="entry name" value="HAD-like_sf"/>
</dbReference>